<organism evidence="1 2">
    <name type="scientific">Pseudomonas matsuisoli</name>
    <dbReference type="NCBI Taxonomy" id="1515666"/>
    <lineage>
        <taxon>Bacteria</taxon>
        <taxon>Pseudomonadati</taxon>
        <taxon>Pseudomonadota</taxon>
        <taxon>Gammaproteobacteria</taxon>
        <taxon>Pseudomonadales</taxon>
        <taxon>Pseudomonadaceae</taxon>
        <taxon>Pseudomonas</taxon>
    </lineage>
</organism>
<comment type="caution">
    <text evidence="1">The sequence shown here is derived from an EMBL/GenBank/DDBJ whole genome shotgun (WGS) entry which is preliminary data.</text>
</comment>
<reference evidence="1" key="1">
    <citation type="journal article" date="2014" name="Int. J. Syst. Evol. Microbiol.">
        <title>Complete genome sequence of Corynebacterium casei LMG S-19264T (=DSM 44701T), isolated from a smear-ripened cheese.</title>
        <authorList>
            <consortium name="US DOE Joint Genome Institute (JGI-PGF)"/>
            <person name="Walter F."/>
            <person name="Albersmeier A."/>
            <person name="Kalinowski J."/>
            <person name="Ruckert C."/>
        </authorList>
    </citation>
    <scope>NUCLEOTIDE SEQUENCE</scope>
    <source>
        <strain evidence="1">JCM 30078</strain>
    </source>
</reference>
<reference evidence="1" key="2">
    <citation type="submission" date="2020-09" db="EMBL/GenBank/DDBJ databases">
        <authorList>
            <person name="Sun Q."/>
            <person name="Ohkuma M."/>
        </authorList>
    </citation>
    <scope>NUCLEOTIDE SEQUENCE</scope>
    <source>
        <strain evidence="1">JCM 30078</strain>
    </source>
</reference>
<proteinExistence type="predicted"/>
<dbReference type="NCBIfam" id="TIGR02444">
    <property type="entry name" value="TIGR02444 family protein"/>
    <property type="match status" value="1"/>
</dbReference>
<name>A0A917UYM8_9PSED</name>
<dbReference type="InterPro" id="IPR012659">
    <property type="entry name" value="CHP02444"/>
</dbReference>
<accession>A0A917UYM8</accession>
<evidence type="ECO:0000313" key="1">
    <source>
        <dbReference type="EMBL" id="GGJ96305.1"/>
    </source>
</evidence>
<dbReference type="EMBL" id="BMPO01000004">
    <property type="protein sequence ID" value="GGJ96305.1"/>
    <property type="molecule type" value="Genomic_DNA"/>
</dbReference>
<evidence type="ECO:0000313" key="2">
    <source>
        <dbReference type="Proteomes" id="UP000635983"/>
    </source>
</evidence>
<dbReference type="RefSeq" id="WP_188983338.1">
    <property type="nucleotide sequence ID" value="NZ_BMPO01000004.1"/>
</dbReference>
<gene>
    <name evidence="1" type="ORF">GCM10009304_22790</name>
</gene>
<dbReference type="Pfam" id="PF09523">
    <property type="entry name" value="DUF2390"/>
    <property type="match status" value="1"/>
</dbReference>
<dbReference type="AlphaFoldDB" id="A0A917UYM8"/>
<keyword evidence="2" id="KW-1185">Reference proteome</keyword>
<sequence length="151" mass="17078">MLKLWDFALDFYARPGVEADCLALQERGVDVCLLLCCAWLFANGTPFEPARFASLQGIASSWQDHVIAPLRRIRRDWKEGAREDTALSALRERLKRLELDGERILLERLETATASWPKGRTPSPNWLTSATQIARDDAATQRLIERLRGGA</sequence>
<protein>
    <recommendedName>
        <fullName evidence="3">TIGR02444 family protein</fullName>
    </recommendedName>
</protein>
<evidence type="ECO:0008006" key="3">
    <source>
        <dbReference type="Google" id="ProtNLM"/>
    </source>
</evidence>
<dbReference type="Proteomes" id="UP000635983">
    <property type="component" value="Unassembled WGS sequence"/>
</dbReference>